<dbReference type="InterPro" id="IPR005174">
    <property type="entry name" value="KIB1-4_b-propeller"/>
</dbReference>
<protein>
    <recommendedName>
        <fullName evidence="1">KIB1-4 beta-propeller domain-containing protein</fullName>
    </recommendedName>
</protein>
<evidence type="ECO:0000259" key="1">
    <source>
        <dbReference type="Pfam" id="PF03478"/>
    </source>
</evidence>
<proteinExistence type="predicted"/>
<dbReference type="PANTHER" id="PTHR44586">
    <property type="entry name" value="F-BOX DOMAIN CONTAINING PROTEIN, EXPRESSED"/>
    <property type="match status" value="1"/>
</dbReference>
<dbReference type="Proteomes" id="UP000823388">
    <property type="component" value="Chromosome 3N"/>
</dbReference>
<evidence type="ECO:0000313" key="3">
    <source>
        <dbReference type="Proteomes" id="UP000823388"/>
    </source>
</evidence>
<evidence type="ECO:0000313" key="2">
    <source>
        <dbReference type="EMBL" id="KAG2615858.1"/>
    </source>
</evidence>
<accession>A0A8T0U1H1</accession>
<organism evidence="2 3">
    <name type="scientific">Panicum virgatum</name>
    <name type="common">Blackwell switchgrass</name>
    <dbReference type="NCBI Taxonomy" id="38727"/>
    <lineage>
        <taxon>Eukaryota</taxon>
        <taxon>Viridiplantae</taxon>
        <taxon>Streptophyta</taxon>
        <taxon>Embryophyta</taxon>
        <taxon>Tracheophyta</taxon>
        <taxon>Spermatophyta</taxon>
        <taxon>Magnoliopsida</taxon>
        <taxon>Liliopsida</taxon>
        <taxon>Poales</taxon>
        <taxon>Poaceae</taxon>
        <taxon>PACMAD clade</taxon>
        <taxon>Panicoideae</taxon>
        <taxon>Panicodae</taxon>
        <taxon>Paniceae</taxon>
        <taxon>Panicinae</taxon>
        <taxon>Panicum</taxon>
        <taxon>Panicum sect. Hiantes</taxon>
    </lineage>
</organism>
<dbReference type="AlphaFoldDB" id="A0A8T0U1H1"/>
<dbReference type="Pfam" id="PF03478">
    <property type="entry name" value="Beta-prop_KIB1-4"/>
    <property type="match status" value="1"/>
</dbReference>
<comment type="caution">
    <text evidence="2">The sequence shown here is derived from an EMBL/GenBank/DDBJ whole genome shotgun (WGS) entry which is preliminary data.</text>
</comment>
<reference evidence="2" key="1">
    <citation type="submission" date="2020-05" db="EMBL/GenBank/DDBJ databases">
        <title>WGS assembly of Panicum virgatum.</title>
        <authorList>
            <person name="Lovell J.T."/>
            <person name="Jenkins J."/>
            <person name="Shu S."/>
            <person name="Juenger T.E."/>
            <person name="Schmutz J."/>
        </authorList>
    </citation>
    <scope>NUCLEOTIDE SEQUENCE</scope>
    <source>
        <strain evidence="2">AP13</strain>
    </source>
</reference>
<keyword evidence="3" id="KW-1185">Reference proteome</keyword>
<name>A0A8T0U1H1_PANVG</name>
<dbReference type="PANTHER" id="PTHR44586:SF6">
    <property type="entry name" value="OS11G0579600 PROTEIN"/>
    <property type="match status" value="1"/>
</dbReference>
<dbReference type="EMBL" id="CM029042">
    <property type="protein sequence ID" value="KAG2615858.1"/>
    <property type="molecule type" value="Genomic_DNA"/>
</dbReference>
<dbReference type="Gene3D" id="1.20.1280.50">
    <property type="match status" value="1"/>
</dbReference>
<feature type="domain" description="KIB1-4 beta-propeller" evidence="1">
    <location>
        <begin position="58"/>
        <end position="364"/>
    </location>
</feature>
<gene>
    <name evidence="2" type="ORF">PVAP13_3NG057131</name>
</gene>
<sequence length="402" mass="45337">MDIFALLEVPDFVRAGSVCSSWRAATPACASDRGQYRQQQTPCLLYTSESAGSKAVGLYSLAEKKAYTLTLPDPPICTRDILGSSYGWISTADERCELHLVNPINGEQIALPSVSTIEQVKPIFDDTGDICKYEYSWYAGEGTSILVPSELRDFLLYKAFLSSDPSTGDYFVVLIHNPRSQLSFARAGDDKWTWLPPHNLYEDCLFQDGLLYASTSLGEIHAFDLVAPASARKIVADSRFSISDRIYIVQAPCGELMQVWRSDTFPLEDEEDEYDSELEPELDHEADQSNTNTIKLYSVNLTSKELVEVNTLGEYVLFIGRNQSLCLSAKDYTQLETNHAYFTDDNYIDISFYKNDRRDIGVFNLENNSQKEIVSPQLWSNSPTPVWLIPNPRRIMNLALQN</sequence>